<feature type="region of interest" description="Disordered" evidence="1">
    <location>
        <begin position="247"/>
        <end position="268"/>
    </location>
</feature>
<reference evidence="2" key="1">
    <citation type="submission" date="2021-07" db="EMBL/GenBank/DDBJ databases">
        <authorList>
            <person name="Durling M."/>
        </authorList>
    </citation>
    <scope>NUCLEOTIDE SEQUENCE</scope>
</reference>
<dbReference type="Proteomes" id="UP000696280">
    <property type="component" value="Unassembled WGS sequence"/>
</dbReference>
<proteinExistence type="predicted"/>
<accession>A0A9N9PV55</accession>
<gene>
    <name evidence="2" type="ORF">HYFRA_00007254</name>
</gene>
<comment type="caution">
    <text evidence="2">The sequence shown here is derived from an EMBL/GenBank/DDBJ whole genome shotgun (WGS) entry which is preliminary data.</text>
</comment>
<sequence length="268" mass="29888">MSEEHHQMTIIIQVEPNRTVFYPEALPDDPVSPMTFRSRSVIVYTNCYASKLRVQVCGCRTIKIPGHVVSMQSLDNHDPTLGYSFSRFFLLSIGLGNTVGHLGIPPSTLRTNVSHADVTLWDMLLPLSSGKTVGVEALCCSRKNNCTSTLTAERKIPGQPKAVPGSLPSPLLYHRPAFHYRYFNWGQQKFTAHVFADRQRVRDGCRFGAFHSSPSSQLRVSFDPWGSFYAAVDQVSQCSSWPRLDPSRAFPAGESDVKERNGPQTTLI</sequence>
<evidence type="ECO:0000313" key="2">
    <source>
        <dbReference type="EMBL" id="CAG8955237.1"/>
    </source>
</evidence>
<dbReference type="AlphaFoldDB" id="A0A9N9PV55"/>
<protein>
    <submittedName>
        <fullName evidence="2">Uncharacterized protein</fullName>
    </submittedName>
</protein>
<dbReference type="EMBL" id="CAJVRL010000060">
    <property type="protein sequence ID" value="CAG8955237.1"/>
    <property type="molecule type" value="Genomic_DNA"/>
</dbReference>
<name>A0A9N9PV55_9HELO</name>
<evidence type="ECO:0000313" key="3">
    <source>
        <dbReference type="Proteomes" id="UP000696280"/>
    </source>
</evidence>
<evidence type="ECO:0000256" key="1">
    <source>
        <dbReference type="SAM" id="MobiDB-lite"/>
    </source>
</evidence>
<keyword evidence="3" id="KW-1185">Reference proteome</keyword>
<organism evidence="2 3">
    <name type="scientific">Hymenoscyphus fraxineus</name>
    <dbReference type="NCBI Taxonomy" id="746836"/>
    <lineage>
        <taxon>Eukaryota</taxon>
        <taxon>Fungi</taxon>
        <taxon>Dikarya</taxon>
        <taxon>Ascomycota</taxon>
        <taxon>Pezizomycotina</taxon>
        <taxon>Leotiomycetes</taxon>
        <taxon>Helotiales</taxon>
        <taxon>Helotiaceae</taxon>
        <taxon>Hymenoscyphus</taxon>
    </lineage>
</organism>